<dbReference type="InterPro" id="IPR006225">
    <property type="entry name" value="PsdUridine_synth_RluC/D"/>
</dbReference>
<gene>
    <name evidence="5" type="ORF">ACFFIX_12020</name>
</gene>
<dbReference type="EC" id="5.4.99.-" evidence="3"/>
<comment type="similarity">
    <text evidence="2 3">Belongs to the pseudouridine synthase RluA family.</text>
</comment>
<dbReference type="InterPro" id="IPR006145">
    <property type="entry name" value="PsdUridine_synth_RsuA/RluA"/>
</dbReference>
<comment type="caution">
    <text evidence="5">The sequence shown here is derived from an EMBL/GenBank/DDBJ whole genome shotgun (WGS) entry which is preliminary data.</text>
</comment>
<proteinExistence type="inferred from homology"/>
<protein>
    <recommendedName>
        <fullName evidence="3">Pseudouridine synthase</fullName>
        <ecNumber evidence="3">5.4.99.-</ecNumber>
    </recommendedName>
</protein>
<reference evidence="5 6" key="1">
    <citation type="submission" date="2024-09" db="EMBL/GenBank/DDBJ databases">
        <authorList>
            <person name="Sun Q."/>
            <person name="Mori K."/>
        </authorList>
    </citation>
    <scope>NUCLEOTIDE SEQUENCE [LARGE SCALE GENOMIC DNA]</scope>
    <source>
        <strain evidence="5 6">CCM 7228</strain>
    </source>
</reference>
<evidence type="ECO:0000313" key="6">
    <source>
        <dbReference type="Proteomes" id="UP001589854"/>
    </source>
</evidence>
<comment type="function">
    <text evidence="3">Responsible for synthesis of pseudouridine from uracil.</text>
</comment>
<evidence type="ECO:0000256" key="3">
    <source>
        <dbReference type="RuleBase" id="RU362028"/>
    </source>
</evidence>
<dbReference type="CDD" id="cd02869">
    <property type="entry name" value="PseudoU_synth_RluA_like"/>
    <property type="match status" value="1"/>
</dbReference>
<organism evidence="5 6">
    <name type="scientific">Metabacillus herbersteinensis</name>
    <dbReference type="NCBI Taxonomy" id="283816"/>
    <lineage>
        <taxon>Bacteria</taxon>
        <taxon>Bacillati</taxon>
        <taxon>Bacillota</taxon>
        <taxon>Bacilli</taxon>
        <taxon>Bacillales</taxon>
        <taxon>Bacillaceae</taxon>
        <taxon>Metabacillus</taxon>
    </lineage>
</organism>
<dbReference type="PANTHER" id="PTHR21600">
    <property type="entry name" value="MITOCHONDRIAL RNA PSEUDOURIDINE SYNTHASE"/>
    <property type="match status" value="1"/>
</dbReference>
<dbReference type="PROSITE" id="PS01129">
    <property type="entry name" value="PSI_RLU"/>
    <property type="match status" value="1"/>
</dbReference>
<dbReference type="InterPro" id="IPR020103">
    <property type="entry name" value="PsdUridine_synth_cat_dom_sf"/>
</dbReference>
<dbReference type="GO" id="GO:0016853">
    <property type="term" value="F:isomerase activity"/>
    <property type="evidence" value="ECO:0007669"/>
    <property type="project" value="UniProtKB-KW"/>
</dbReference>
<dbReference type="InterPro" id="IPR006224">
    <property type="entry name" value="PsdUridine_synth_RluA-like_CS"/>
</dbReference>
<dbReference type="InterPro" id="IPR050188">
    <property type="entry name" value="RluA_PseudoU_synthase"/>
</dbReference>
<comment type="catalytic activity">
    <reaction evidence="1 3">
        <text>a uridine in RNA = a pseudouridine in RNA</text>
        <dbReference type="Rhea" id="RHEA:48348"/>
        <dbReference type="Rhea" id="RHEA-COMP:12068"/>
        <dbReference type="Rhea" id="RHEA-COMP:12069"/>
        <dbReference type="ChEBI" id="CHEBI:65314"/>
        <dbReference type="ChEBI" id="CHEBI:65315"/>
    </reaction>
</comment>
<dbReference type="EMBL" id="JBHLVO010000008">
    <property type="protein sequence ID" value="MFC0272180.1"/>
    <property type="molecule type" value="Genomic_DNA"/>
</dbReference>
<accession>A0ABV6GES3</accession>
<sequence length="299" mass="34023">MRKKGEWFEWNVVKDWENQTIHYVLSEKIGASKPLIQKLKENNAIRKNDKHADVNHLLSKDDRLLLRIFQDEEYVVTPEYQTIDVLFEDDHLVILNKQAGIDTHPNEQGQIGTLANALASHFQMNGLSIKVSHIHRLDRDTSGAIIFAKNPLAHAILDKELHDRTVKRTYLAAVGGKVKRKKERIELSIGRDRHHPTRRRVSPNGQPAITNYVVIDYLPKEDISILSLQLESGRTHQIRVHLSHIGHPIIGDTLYGGSKNLIDRQALHAAKISLIHPITRESLEISAPVPSDMVRLMGE</sequence>
<dbReference type="Gene3D" id="3.30.2350.10">
    <property type="entry name" value="Pseudouridine synthase"/>
    <property type="match status" value="1"/>
</dbReference>
<dbReference type="Proteomes" id="UP001589854">
    <property type="component" value="Unassembled WGS sequence"/>
</dbReference>
<evidence type="ECO:0000256" key="1">
    <source>
        <dbReference type="ARBA" id="ARBA00000073"/>
    </source>
</evidence>
<evidence type="ECO:0000313" key="5">
    <source>
        <dbReference type="EMBL" id="MFC0272180.1"/>
    </source>
</evidence>
<dbReference type="Pfam" id="PF00849">
    <property type="entry name" value="PseudoU_synth_2"/>
    <property type="match status" value="1"/>
</dbReference>
<feature type="domain" description="Pseudouridine synthase RsuA/RluA-like" evidence="4">
    <location>
        <begin position="91"/>
        <end position="244"/>
    </location>
</feature>
<dbReference type="RefSeq" id="WP_378934225.1">
    <property type="nucleotide sequence ID" value="NZ_JBHLVO010000008.1"/>
</dbReference>
<name>A0ABV6GES3_9BACI</name>
<dbReference type="NCBIfam" id="TIGR00005">
    <property type="entry name" value="rluA_subfam"/>
    <property type="match status" value="1"/>
</dbReference>
<keyword evidence="6" id="KW-1185">Reference proteome</keyword>
<evidence type="ECO:0000256" key="2">
    <source>
        <dbReference type="ARBA" id="ARBA00010876"/>
    </source>
</evidence>
<dbReference type="SUPFAM" id="SSF55120">
    <property type="entry name" value="Pseudouridine synthase"/>
    <property type="match status" value="1"/>
</dbReference>
<keyword evidence="3 5" id="KW-0413">Isomerase</keyword>
<evidence type="ECO:0000259" key="4">
    <source>
        <dbReference type="Pfam" id="PF00849"/>
    </source>
</evidence>
<dbReference type="PANTHER" id="PTHR21600:SF71">
    <property type="entry name" value="PSEUDOURIDINE SYNTHASE"/>
    <property type="match status" value="1"/>
</dbReference>